<gene>
    <name evidence="4" type="ORF">GA0070558_11884</name>
</gene>
<evidence type="ECO:0000256" key="2">
    <source>
        <dbReference type="SAM" id="Phobius"/>
    </source>
</evidence>
<dbReference type="InterPro" id="IPR050879">
    <property type="entry name" value="Acyltransferase_3"/>
</dbReference>
<feature type="transmembrane region" description="Helical" evidence="2">
    <location>
        <begin position="361"/>
        <end position="380"/>
    </location>
</feature>
<feature type="domain" description="Acyltransferase 3" evidence="3">
    <location>
        <begin position="46"/>
        <end position="375"/>
    </location>
</feature>
<accession>A0A1C4WU01</accession>
<dbReference type="GO" id="GO:0009103">
    <property type="term" value="P:lipopolysaccharide biosynthetic process"/>
    <property type="evidence" value="ECO:0007669"/>
    <property type="project" value="TreeGrafter"/>
</dbReference>
<dbReference type="RefSeq" id="WP_176734270.1">
    <property type="nucleotide sequence ID" value="NZ_FMCW01000018.1"/>
</dbReference>
<feature type="transmembrane region" description="Helical" evidence="2">
    <location>
        <begin position="295"/>
        <end position="316"/>
    </location>
</feature>
<protein>
    <submittedName>
        <fullName evidence="4">Peptidoglycan/LPS O-acetylase OafA/YrhL, contains acyltransferase and SGNH-hydrolase domains</fullName>
    </submittedName>
</protein>
<name>A0A1C4WU01_9ACTN</name>
<feature type="transmembrane region" description="Helical" evidence="2">
    <location>
        <begin position="184"/>
        <end position="202"/>
    </location>
</feature>
<keyword evidence="2" id="KW-1133">Transmembrane helix</keyword>
<dbReference type="GO" id="GO:0016747">
    <property type="term" value="F:acyltransferase activity, transferring groups other than amino-acyl groups"/>
    <property type="evidence" value="ECO:0007669"/>
    <property type="project" value="InterPro"/>
</dbReference>
<dbReference type="GO" id="GO:0016787">
    <property type="term" value="F:hydrolase activity"/>
    <property type="evidence" value="ECO:0007669"/>
    <property type="project" value="UniProtKB-KW"/>
</dbReference>
<feature type="compositionally biased region" description="Low complexity" evidence="1">
    <location>
        <begin position="8"/>
        <end position="20"/>
    </location>
</feature>
<feature type="transmembrane region" description="Helical" evidence="2">
    <location>
        <begin position="244"/>
        <end position="261"/>
    </location>
</feature>
<dbReference type="PANTHER" id="PTHR23028">
    <property type="entry name" value="ACETYLTRANSFERASE"/>
    <property type="match status" value="1"/>
</dbReference>
<feature type="transmembrane region" description="Helical" evidence="2">
    <location>
        <begin position="48"/>
        <end position="65"/>
    </location>
</feature>
<dbReference type="GO" id="GO:0016020">
    <property type="term" value="C:membrane"/>
    <property type="evidence" value="ECO:0007669"/>
    <property type="project" value="TreeGrafter"/>
</dbReference>
<evidence type="ECO:0000256" key="1">
    <source>
        <dbReference type="SAM" id="MobiDB-lite"/>
    </source>
</evidence>
<dbReference type="AlphaFoldDB" id="A0A1C4WU01"/>
<reference evidence="4 5" key="1">
    <citation type="submission" date="2016-06" db="EMBL/GenBank/DDBJ databases">
        <authorList>
            <person name="Kjaerup R.B."/>
            <person name="Dalgaard T.S."/>
            <person name="Juul-Madsen H.R."/>
        </authorList>
    </citation>
    <scope>NUCLEOTIDE SEQUENCE [LARGE SCALE GENOMIC DNA]</scope>
    <source>
        <strain evidence="4 5">DSM 45626</strain>
    </source>
</reference>
<keyword evidence="2" id="KW-0812">Transmembrane</keyword>
<dbReference type="EMBL" id="FMCW01000018">
    <property type="protein sequence ID" value="SCE99695.1"/>
    <property type="molecule type" value="Genomic_DNA"/>
</dbReference>
<proteinExistence type="predicted"/>
<feature type="transmembrane region" description="Helical" evidence="2">
    <location>
        <begin position="268"/>
        <end position="289"/>
    </location>
</feature>
<dbReference type="InterPro" id="IPR002656">
    <property type="entry name" value="Acyl_transf_3_dom"/>
</dbReference>
<dbReference type="Pfam" id="PF01757">
    <property type="entry name" value="Acyl_transf_3"/>
    <property type="match status" value="1"/>
</dbReference>
<feature type="transmembrane region" description="Helical" evidence="2">
    <location>
        <begin position="113"/>
        <end position="132"/>
    </location>
</feature>
<keyword evidence="4" id="KW-0378">Hydrolase</keyword>
<dbReference type="Proteomes" id="UP000199375">
    <property type="component" value="Unassembled WGS sequence"/>
</dbReference>
<evidence type="ECO:0000313" key="5">
    <source>
        <dbReference type="Proteomes" id="UP000199375"/>
    </source>
</evidence>
<feature type="transmembrane region" description="Helical" evidence="2">
    <location>
        <begin position="209"/>
        <end position="232"/>
    </location>
</feature>
<organism evidence="4 5">
    <name type="scientific">Micromonospora haikouensis</name>
    <dbReference type="NCBI Taxonomy" id="686309"/>
    <lineage>
        <taxon>Bacteria</taxon>
        <taxon>Bacillati</taxon>
        <taxon>Actinomycetota</taxon>
        <taxon>Actinomycetes</taxon>
        <taxon>Micromonosporales</taxon>
        <taxon>Micromonosporaceae</taxon>
        <taxon>Micromonospora</taxon>
    </lineage>
</organism>
<keyword evidence="4" id="KW-0808">Transferase</keyword>
<feature type="region of interest" description="Disordered" evidence="1">
    <location>
        <begin position="1"/>
        <end position="42"/>
    </location>
</feature>
<keyword evidence="4" id="KW-0012">Acyltransferase</keyword>
<evidence type="ECO:0000313" key="4">
    <source>
        <dbReference type="EMBL" id="SCE99695.1"/>
    </source>
</evidence>
<feature type="transmembrane region" description="Helical" evidence="2">
    <location>
        <begin position="71"/>
        <end position="92"/>
    </location>
</feature>
<evidence type="ECO:0000259" key="3">
    <source>
        <dbReference type="Pfam" id="PF01757"/>
    </source>
</evidence>
<sequence length="419" mass="43854">MSTEADAAHSAPARPAGPERPASPPPVGGPDHAGPPDRPRTRFRGDIEGIRAVAVVTVMLFHAGVPALSGGFVGVDVFFVISGYLITTQLLSEQHRTGGVALMGFYARRAKRLLPAANVVLLTAAVFVFLMVPRGRWGQIGGDIVAGASYLLNWRLAERFANPDPTMPPSPVQHFWSLAVEEQYYLIWPLLILLAVALAKVSGARLKPVLATALGLLAAGSLAWSVTTTVGAQSPAFFQTTTRIWELAVGAGVAMSVGAWARLPRPVAVVLGWAGLAAVLVACLSFTPMMDFPGYTAALPVLGTAAVIAAGCAAPARGGVGTALGVAPLRWIGALSYSLYLWHWPMIAIAATYWGPLSTSTGLLVIALSTVPAWLTFHFVENRIRYSRRVSQSPRLTLGIGAGFSALGALAGVALLLAG</sequence>
<dbReference type="PANTHER" id="PTHR23028:SF53">
    <property type="entry name" value="ACYL_TRANSF_3 DOMAIN-CONTAINING PROTEIN"/>
    <property type="match status" value="1"/>
</dbReference>
<feature type="transmembrane region" description="Helical" evidence="2">
    <location>
        <begin position="396"/>
        <end position="418"/>
    </location>
</feature>
<keyword evidence="2" id="KW-0472">Membrane</keyword>